<dbReference type="Proteomes" id="UP000274504">
    <property type="component" value="Unassembled WGS sequence"/>
</dbReference>
<sequence>MLTANKACIHPVQVVGVADTETQIKGPSPEVAMAEIVHRVVHILHLDHQEEEDQSIGLGQVLQVLVQVQAPAMEETLERSDIQDHPLVIQAQVQDQIPLVLIIHHLLPLHPRHRRPTTIQMVLHLHLATLATTDLNVGPQSTVLELCCQNRELLVLALPVWRLLFEQMLPNASLGYN</sequence>
<dbReference type="WBParaSite" id="HDID_0000032701-mRNA-1">
    <property type="protein sequence ID" value="HDID_0000032701-mRNA-1"/>
    <property type="gene ID" value="HDID_0000032701"/>
</dbReference>
<evidence type="ECO:0000313" key="3">
    <source>
        <dbReference type="WBParaSite" id="HDID_0000032701-mRNA-1"/>
    </source>
</evidence>
<organism evidence="3">
    <name type="scientific">Hymenolepis diminuta</name>
    <name type="common">Rat tapeworm</name>
    <dbReference type="NCBI Taxonomy" id="6216"/>
    <lineage>
        <taxon>Eukaryota</taxon>
        <taxon>Metazoa</taxon>
        <taxon>Spiralia</taxon>
        <taxon>Lophotrochozoa</taxon>
        <taxon>Platyhelminthes</taxon>
        <taxon>Cestoda</taxon>
        <taxon>Eucestoda</taxon>
        <taxon>Cyclophyllidea</taxon>
        <taxon>Hymenolepididae</taxon>
        <taxon>Hymenolepis</taxon>
    </lineage>
</organism>
<reference evidence="3" key="1">
    <citation type="submission" date="2017-02" db="UniProtKB">
        <authorList>
            <consortium name="WormBaseParasite"/>
        </authorList>
    </citation>
    <scope>IDENTIFICATION</scope>
</reference>
<protein>
    <submittedName>
        <fullName evidence="1 3">Uncharacterized protein</fullName>
    </submittedName>
</protein>
<dbReference type="AlphaFoldDB" id="A0A0R3S879"/>
<accession>A0A0R3S879</accession>
<evidence type="ECO:0000313" key="2">
    <source>
        <dbReference type="Proteomes" id="UP000274504"/>
    </source>
</evidence>
<proteinExistence type="predicted"/>
<gene>
    <name evidence="1" type="ORF">HDID_LOCUS328</name>
</gene>
<dbReference type="EMBL" id="UYSG01000039">
    <property type="protein sequence ID" value="VDL14770.1"/>
    <property type="molecule type" value="Genomic_DNA"/>
</dbReference>
<name>A0A0R3S879_HYMDI</name>
<reference evidence="1 2" key="2">
    <citation type="submission" date="2018-11" db="EMBL/GenBank/DDBJ databases">
        <authorList>
            <consortium name="Pathogen Informatics"/>
        </authorList>
    </citation>
    <scope>NUCLEOTIDE SEQUENCE [LARGE SCALE GENOMIC DNA]</scope>
</reference>
<evidence type="ECO:0000313" key="1">
    <source>
        <dbReference type="EMBL" id="VDL14770.1"/>
    </source>
</evidence>